<dbReference type="AlphaFoldDB" id="A0A7U3ZI62"/>
<evidence type="ECO:0000313" key="1">
    <source>
        <dbReference type="EMBL" id="AEI47645.1"/>
    </source>
</evidence>
<organism evidence="1 2">
    <name type="scientific">Runella slithyformis (strain ATCC 29530 / DSM 19594 / LMG 11500 / NCIMB 11436 / LSU 4)</name>
    <dbReference type="NCBI Taxonomy" id="761193"/>
    <lineage>
        <taxon>Bacteria</taxon>
        <taxon>Pseudomonadati</taxon>
        <taxon>Bacteroidota</taxon>
        <taxon>Cytophagia</taxon>
        <taxon>Cytophagales</taxon>
        <taxon>Spirosomataceae</taxon>
        <taxon>Runella</taxon>
    </lineage>
</organism>
<name>A0A7U3ZI62_RUNSL</name>
<reference evidence="2" key="1">
    <citation type="submission" date="2011-06" db="EMBL/GenBank/DDBJ databases">
        <title>The complete genome of chromosome of Runella slithyformis DSM 19594.</title>
        <authorList>
            <consortium name="US DOE Joint Genome Institute (JGI-PGF)"/>
            <person name="Lucas S."/>
            <person name="Han J."/>
            <person name="Lapidus A."/>
            <person name="Bruce D."/>
            <person name="Goodwin L."/>
            <person name="Pitluck S."/>
            <person name="Peters L."/>
            <person name="Kyrpides N."/>
            <person name="Mavromatis K."/>
            <person name="Ivanova N."/>
            <person name="Ovchinnikova G."/>
            <person name="Zhang X."/>
            <person name="Misra M."/>
            <person name="Detter J.C."/>
            <person name="Tapia R."/>
            <person name="Han C."/>
            <person name="Land M."/>
            <person name="Hauser L."/>
            <person name="Markowitz V."/>
            <person name="Cheng J.-F."/>
            <person name="Hugenholtz P."/>
            <person name="Woyke T."/>
            <person name="Wu D."/>
            <person name="Tindall B."/>
            <person name="Faehrich R."/>
            <person name="Brambilla E."/>
            <person name="Klenk H.-P."/>
            <person name="Eisen J.A."/>
        </authorList>
    </citation>
    <scope>NUCLEOTIDE SEQUENCE [LARGE SCALE GENOMIC DNA]</scope>
    <source>
        <strain evidence="2">ATCC 29530 / DSM 19594 / LMG 11500 / NCIMB 11436 / LSU 4</strain>
    </source>
</reference>
<dbReference type="EMBL" id="CP002859">
    <property type="protein sequence ID" value="AEI47645.1"/>
    <property type="molecule type" value="Genomic_DNA"/>
</dbReference>
<proteinExistence type="predicted"/>
<evidence type="ECO:0000313" key="2">
    <source>
        <dbReference type="Proteomes" id="UP000000493"/>
    </source>
</evidence>
<sequence>MSKQTESDFPPVVADSLTDVVNTINDPSNGYGISILITQGNETRVYHHTNLNHDDTYKAFDSQLSALTKSAIRFLEYSANAELFVSGKIAEP</sequence>
<reference evidence="1 2" key="2">
    <citation type="journal article" date="2012" name="Stand. Genomic Sci.">
        <title>Complete genome sequence of the aquatic bacterium Runella slithyformis type strain (LSU 4(T)).</title>
        <authorList>
            <person name="Copeland A."/>
            <person name="Zhang X."/>
            <person name="Misra M."/>
            <person name="Lapidus A."/>
            <person name="Nolan M."/>
            <person name="Lucas S."/>
            <person name="Deshpande S."/>
            <person name="Cheng J.F."/>
            <person name="Tapia R."/>
            <person name="Goodwin L.A."/>
            <person name="Pitluck S."/>
            <person name="Liolios K."/>
            <person name="Pagani I."/>
            <person name="Ivanova N."/>
            <person name="Mikhailova N."/>
            <person name="Pati A."/>
            <person name="Chen A."/>
            <person name="Palaniappan K."/>
            <person name="Land M."/>
            <person name="Hauser L."/>
            <person name="Pan C."/>
            <person name="Jeffries C.D."/>
            <person name="Detter J.C."/>
            <person name="Brambilla E.M."/>
            <person name="Rohde M."/>
            <person name="Djao O.D."/>
            <person name="Goker M."/>
            <person name="Sikorski J."/>
            <person name="Tindall B.J."/>
            <person name="Woyke T."/>
            <person name="Bristow J."/>
            <person name="Eisen J.A."/>
            <person name="Markowitz V."/>
            <person name="Hugenholtz P."/>
            <person name="Kyrpides N.C."/>
            <person name="Klenk H.P."/>
            <person name="Mavromatis K."/>
        </authorList>
    </citation>
    <scope>NUCLEOTIDE SEQUENCE [LARGE SCALE GENOMIC DNA]</scope>
    <source>
        <strain evidence="2">ATCC 29530 / DSM 19594 / LMG 11500 / NCIMB 11436 / LSU 4</strain>
    </source>
</reference>
<dbReference type="RefSeq" id="WP_013926964.1">
    <property type="nucleotide sequence ID" value="NC_015703.1"/>
</dbReference>
<protein>
    <submittedName>
        <fullName evidence="1">Uncharacterized protein</fullName>
    </submittedName>
</protein>
<dbReference type="KEGG" id="rsi:Runsl_1217"/>
<accession>A0A7U3ZI62</accession>
<keyword evidence="2" id="KW-1185">Reference proteome</keyword>
<dbReference type="Proteomes" id="UP000000493">
    <property type="component" value="Chromosome"/>
</dbReference>
<gene>
    <name evidence="1" type="ordered locus">Runsl_1217</name>
</gene>